<dbReference type="Pfam" id="PF10531">
    <property type="entry name" value="SLBB"/>
    <property type="match status" value="1"/>
</dbReference>
<dbReference type="Proteomes" id="UP000276888">
    <property type="component" value="Chromosome"/>
</dbReference>
<dbReference type="PANTHER" id="PTHR21180:SF32">
    <property type="entry name" value="ENDONUCLEASE_EXONUCLEASE_PHOSPHATASE FAMILY DOMAIN-CONTAINING PROTEIN 1"/>
    <property type="match status" value="1"/>
</dbReference>
<protein>
    <submittedName>
        <fullName evidence="2">ComE operon protein 1</fullName>
    </submittedName>
</protein>
<dbReference type="InterPro" id="IPR019554">
    <property type="entry name" value="Soluble_ligand-bd"/>
</dbReference>
<accession>A0A3Q9IY49</accession>
<dbReference type="GO" id="GO:0003677">
    <property type="term" value="F:DNA binding"/>
    <property type="evidence" value="ECO:0007669"/>
    <property type="project" value="InterPro"/>
</dbReference>
<gene>
    <name evidence="2" type="primary">comEA</name>
    <name evidence="2" type="ORF">CVS47_01534</name>
</gene>
<evidence type="ECO:0000313" key="2">
    <source>
        <dbReference type="EMBL" id="AZS36914.1"/>
    </source>
</evidence>
<evidence type="ECO:0000259" key="1">
    <source>
        <dbReference type="SMART" id="SM00278"/>
    </source>
</evidence>
<dbReference type="Pfam" id="PF12836">
    <property type="entry name" value="HHH_3"/>
    <property type="match status" value="1"/>
</dbReference>
<keyword evidence="3" id="KW-1185">Reference proteome</keyword>
<dbReference type="RefSeq" id="WP_241240314.1">
    <property type="nucleotide sequence ID" value="NZ_CP031423.1"/>
</dbReference>
<dbReference type="AlphaFoldDB" id="A0A3Q9IY49"/>
<dbReference type="KEGG" id="mlv:CVS47_01534"/>
<name>A0A3Q9IY49_9MICO</name>
<dbReference type="EMBL" id="CP031423">
    <property type="protein sequence ID" value="AZS36914.1"/>
    <property type="molecule type" value="Genomic_DNA"/>
</dbReference>
<dbReference type="InterPro" id="IPR003583">
    <property type="entry name" value="Hlx-hairpin-Hlx_DNA-bd_motif"/>
</dbReference>
<feature type="domain" description="Helix-hairpin-helix DNA-binding motif class 1" evidence="1">
    <location>
        <begin position="194"/>
        <end position="213"/>
    </location>
</feature>
<evidence type="ECO:0000313" key="3">
    <source>
        <dbReference type="Proteomes" id="UP000276888"/>
    </source>
</evidence>
<proteinExistence type="predicted"/>
<dbReference type="GO" id="GO:0006281">
    <property type="term" value="P:DNA repair"/>
    <property type="evidence" value="ECO:0007669"/>
    <property type="project" value="InterPro"/>
</dbReference>
<dbReference type="Gene3D" id="1.10.150.320">
    <property type="entry name" value="Photosystem II 12 kDa extrinsic protein"/>
    <property type="match status" value="1"/>
</dbReference>
<dbReference type="SUPFAM" id="SSF47781">
    <property type="entry name" value="RuvA domain 2-like"/>
    <property type="match status" value="1"/>
</dbReference>
<dbReference type="GO" id="GO:0015628">
    <property type="term" value="P:protein secretion by the type II secretion system"/>
    <property type="evidence" value="ECO:0007669"/>
    <property type="project" value="TreeGrafter"/>
</dbReference>
<feature type="domain" description="Helix-hairpin-helix DNA-binding motif class 1" evidence="1">
    <location>
        <begin position="164"/>
        <end position="183"/>
    </location>
</feature>
<sequence>MSTPAEPPRAAARRRLGVGAAVVIVLVALAATVGIGILRAAGAPIETVAIVEDGPAAVGADVMTGSLYVHVLGAVGQPGLFVLPAGSRVVDAVAAASGFLPTADRTGVNLARPLSDGEQLRIPAVGEVPAAGGTGVVGSGGGSGGAGAGAPGDGRVNLNTADEAALDTLPRIGPAMAQRIIRWRDDNGRFTSVEDLLAVPGIGEKMLESLRELVTV</sequence>
<dbReference type="GO" id="GO:0015627">
    <property type="term" value="C:type II protein secretion system complex"/>
    <property type="evidence" value="ECO:0007669"/>
    <property type="project" value="TreeGrafter"/>
</dbReference>
<dbReference type="InterPro" id="IPR010994">
    <property type="entry name" value="RuvA_2-like"/>
</dbReference>
<dbReference type="Gene3D" id="3.10.560.10">
    <property type="entry name" value="Outer membrane lipoprotein wza domain like"/>
    <property type="match status" value="1"/>
</dbReference>
<dbReference type="SMART" id="SM00278">
    <property type="entry name" value="HhH1"/>
    <property type="match status" value="2"/>
</dbReference>
<reference evidence="2 3" key="1">
    <citation type="submission" date="2018-08" db="EMBL/GenBank/DDBJ databases">
        <title>Microbacterium lemovicicum sp. nov., a bacterium isolated from a natural uranium-rich soil.</title>
        <authorList>
            <person name="ORTET P."/>
        </authorList>
    </citation>
    <scope>NUCLEOTIDE SEQUENCE [LARGE SCALE GENOMIC DNA]</scope>
    <source>
        <strain evidence="2 3">Viu22</strain>
    </source>
</reference>
<organism evidence="2 3">
    <name type="scientific">Microbacterium lemovicicum</name>
    <dbReference type="NCBI Taxonomy" id="1072463"/>
    <lineage>
        <taxon>Bacteria</taxon>
        <taxon>Bacillati</taxon>
        <taxon>Actinomycetota</taxon>
        <taxon>Actinomycetes</taxon>
        <taxon>Micrococcales</taxon>
        <taxon>Microbacteriaceae</taxon>
        <taxon>Microbacterium</taxon>
    </lineage>
</organism>
<dbReference type="PANTHER" id="PTHR21180">
    <property type="entry name" value="ENDONUCLEASE/EXONUCLEASE/PHOSPHATASE FAMILY DOMAIN-CONTAINING PROTEIN 1"/>
    <property type="match status" value="1"/>
</dbReference>
<dbReference type="InterPro" id="IPR051675">
    <property type="entry name" value="Endo/Exo/Phosphatase_dom_1"/>
</dbReference>